<feature type="domain" description="Phage tail fibre protein N-terminal" evidence="5">
    <location>
        <begin position="2"/>
        <end position="147"/>
    </location>
</feature>
<evidence type="ECO:0000256" key="2">
    <source>
        <dbReference type="ARBA" id="ARBA00022581"/>
    </source>
</evidence>
<reference evidence="6 7" key="1">
    <citation type="submission" date="2014-03" db="EMBL/GenBank/DDBJ databases">
        <title>Draft Genome of Photorhabdus temperata Meg1.</title>
        <authorList>
            <person name="Hurst S.G.IV."/>
            <person name="Morris K."/>
            <person name="Thomas K."/>
            <person name="Tisa L.S."/>
        </authorList>
    </citation>
    <scope>NUCLEOTIDE SEQUENCE [LARGE SCALE GENOMIC DNA]</scope>
    <source>
        <strain evidence="6 7">Meg1</strain>
    </source>
</reference>
<evidence type="ECO:0000313" key="6">
    <source>
        <dbReference type="EMBL" id="KER01337.1"/>
    </source>
</evidence>
<proteinExistence type="predicted"/>
<dbReference type="GO" id="GO:0019062">
    <property type="term" value="P:virion attachment to host cell"/>
    <property type="evidence" value="ECO:0007669"/>
    <property type="project" value="InterPro"/>
</dbReference>
<keyword evidence="2" id="KW-0945">Host-virus interaction</keyword>
<sequence length="626" mass="67365">MKYFAILTNLGAAKLANATALGTTVDITHMAVGDGGGKLPTPDTNQTKLINEKRRAAINTLSVDPVNTSQIIAEQIIPENEGGWWVREIGLFDSEGVMIAVANCPETYKPQLQEGSGRTQAVRIVLIVSSTDTVTLKIDPSVVLATREYVDSSIKKHEKSRNHPDATTKDKGFVKLNSATDSNDETTAATSKAVKTAYDLAASKLSSVPDATLSQKGVVQLNNATNNASETQAATPKAVKIAYDLATTANNNAATANTNATNANNNANDRLAKNQNGADIPDKNAFVKNLGLSETVNLAQGAVPGSRKVNGKTLAGDIDISSQDIFDGQAIAIPEKADLNDYQTPGLYYQVSTAQAISGKSYPEGIAGSLVVLKGNGVIQRYYSVGSTRAYIRGFYHGYGWSPWAQEYNTLNKPTASELGLMGTEHINEHTALAVNKNASLTDLAGTAPQQLPVGMGLHAGGDFWAKFDIELIEVKSGVDPVIRPSIVRELLQYMDMDTLHFHGNFNIMKLAIKKTADGFGPYVFHIPNQHIPIGCFMSFVLYYKIVGNADWSWCDNTVKGRWHQHTHHLFTSNTPGRYVHVDIGVGGKVSIGDALYIALPQIITGKWNPSFRCPQLFNIGSGLGS</sequence>
<dbReference type="InterPro" id="IPR022225">
    <property type="entry name" value="Phage_tail_fibre_N"/>
</dbReference>
<dbReference type="Proteomes" id="UP000028002">
    <property type="component" value="Unassembled WGS sequence"/>
</dbReference>
<keyword evidence="4" id="KW-0732">Signal</keyword>
<dbReference type="RefSeq" id="WP_051769733.1">
    <property type="nucleotide sequence ID" value="NZ_CAWLUD010000090.1"/>
</dbReference>
<comment type="subcellular location">
    <subcellularLocation>
        <location evidence="1">Virion</location>
    </subcellularLocation>
</comment>
<dbReference type="Pfam" id="PF12571">
    <property type="entry name" value="Phage_tail_fib"/>
    <property type="match status" value="1"/>
</dbReference>
<comment type="caution">
    <text evidence="6">The sequence shown here is derived from an EMBL/GenBank/DDBJ whole genome shotgun (WGS) entry which is preliminary data.</text>
</comment>
<name>A0A081RRN4_PHOTE</name>
<dbReference type="GO" id="GO:0046718">
    <property type="term" value="P:symbiont entry into host cell"/>
    <property type="evidence" value="ECO:0007669"/>
    <property type="project" value="InterPro"/>
</dbReference>
<accession>A0A081RRN4</accession>
<dbReference type="PANTHER" id="PTHR35191:SF1">
    <property type="entry name" value="PROPHAGE SIDE TAIL FIBER PROTEIN HOMOLOG STFQ-RELATED"/>
    <property type="match status" value="1"/>
</dbReference>
<dbReference type="EMBL" id="JGVH01000090">
    <property type="protein sequence ID" value="KER01337.1"/>
    <property type="molecule type" value="Genomic_DNA"/>
</dbReference>
<evidence type="ECO:0000256" key="3">
    <source>
        <dbReference type="SAM" id="MobiDB-lite"/>
    </source>
</evidence>
<dbReference type="InterPro" id="IPR051934">
    <property type="entry name" value="Phage_Tail_Fiber_Structural"/>
</dbReference>
<dbReference type="InterPro" id="IPR005068">
    <property type="entry name" value="Phage_lambda_Stf-r2"/>
</dbReference>
<dbReference type="PANTHER" id="PTHR35191">
    <property type="entry name" value="PROPHAGE SIDE TAIL FIBER PROTEIN HOMOLOG STFQ-RELATED"/>
    <property type="match status" value="1"/>
</dbReference>
<feature type="signal peptide" evidence="4">
    <location>
        <begin position="1"/>
        <end position="18"/>
    </location>
</feature>
<feature type="region of interest" description="Disordered" evidence="3">
    <location>
        <begin position="153"/>
        <end position="172"/>
    </location>
</feature>
<feature type="chain" id="PRO_5001763473" evidence="4">
    <location>
        <begin position="19"/>
        <end position="626"/>
    </location>
</feature>
<evidence type="ECO:0000256" key="1">
    <source>
        <dbReference type="ARBA" id="ARBA00004328"/>
    </source>
</evidence>
<organism evidence="6 7">
    <name type="scientific">Photorhabdus temperata subsp. temperata Meg1</name>
    <dbReference type="NCBI Taxonomy" id="1393735"/>
    <lineage>
        <taxon>Bacteria</taxon>
        <taxon>Pseudomonadati</taxon>
        <taxon>Pseudomonadota</taxon>
        <taxon>Gammaproteobacteria</taxon>
        <taxon>Enterobacterales</taxon>
        <taxon>Morganellaceae</taxon>
        <taxon>Photorhabdus</taxon>
    </lineage>
</organism>
<dbReference type="CDD" id="cd19958">
    <property type="entry name" value="pyocin_knob"/>
    <property type="match status" value="1"/>
</dbReference>
<evidence type="ECO:0000313" key="7">
    <source>
        <dbReference type="Proteomes" id="UP000028002"/>
    </source>
</evidence>
<dbReference type="Pfam" id="PF03406">
    <property type="entry name" value="Phage_fiber_2"/>
    <property type="match status" value="2"/>
</dbReference>
<dbReference type="AlphaFoldDB" id="A0A081RRN4"/>
<dbReference type="PATRIC" id="fig|1393735.3.peg.4135"/>
<evidence type="ECO:0000259" key="5">
    <source>
        <dbReference type="Pfam" id="PF12571"/>
    </source>
</evidence>
<gene>
    <name evidence="6" type="ORF">MEG1DRAFT_04039</name>
</gene>
<evidence type="ECO:0000256" key="4">
    <source>
        <dbReference type="SAM" id="SignalP"/>
    </source>
</evidence>
<protein>
    <submittedName>
        <fullName evidence="6">Phage-related tail fiber protein</fullName>
    </submittedName>
</protein>